<evidence type="ECO:0000256" key="15">
    <source>
        <dbReference type="ARBA" id="ARBA00023328"/>
    </source>
</evidence>
<evidence type="ECO:0000256" key="6">
    <source>
        <dbReference type="ARBA" id="ARBA00022454"/>
    </source>
</evidence>
<comment type="similarity">
    <text evidence="4">Belongs to the DASH complex ASK1 family.</text>
</comment>
<feature type="compositionally biased region" description="Basic and acidic residues" evidence="16">
    <location>
        <begin position="426"/>
        <end position="435"/>
    </location>
</feature>
<keyword evidence="13" id="KW-0539">Nucleus</keyword>
<feature type="compositionally biased region" description="Basic and acidic residues" evidence="16">
    <location>
        <begin position="219"/>
        <end position="240"/>
    </location>
</feature>
<accession>A0A8H7ENW6</accession>
<evidence type="ECO:0000313" key="17">
    <source>
        <dbReference type="EMBL" id="KAF7726467.1"/>
    </source>
</evidence>
<protein>
    <recommendedName>
        <fullName evidence="5">DASH complex subunit ASK1</fullName>
    </recommendedName>
</protein>
<evidence type="ECO:0000256" key="3">
    <source>
        <dbReference type="ARBA" id="ARBA00004629"/>
    </source>
</evidence>
<organism evidence="17 18">
    <name type="scientific">Apophysomyces ossiformis</name>
    <dbReference type="NCBI Taxonomy" id="679940"/>
    <lineage>
        <taxon>Eukaryota</taxon>
        <taxon>Fungi</taxon>
        <taxon>Fungi incertae sedis</taxon>
        <taxon>Mucoromycota</taxon>
        <taxon>Mucoromycotina</taxon>
        <taxon>Mucoromycetes</taxon>
        <taxon>Mucorales</taxon>
        <taxon>Mucorineae</taxon>
        <taxon>Mucoraceae</taxon>
        <taxon>Apophysomyces</taxon>
    </lineage>
</organism>
<dbReference type="Pfam" id="PF08655">
    <property type="entry name" value="DASH_Ask1"/>
    <property type="match status" value="1"/>
</dbReference>
<feature type="region of interest" description="Disordered" evidence="16">
    <location>
        <begin position="72"/>
        <end position="190"/>
    </location>
</feature>
<proteinExistence type="inferred from homology"/>
<dbReference type="GO" id="GO:0005874">
    <property type="term" value="C:microtubule"/>
    <property type="evidence" value="ECO:0007669"/>
    <property type="project" value="UniProtKB-KW"/>
</dbReference>
<dbReference type="EMBL" id="JABAYA010000078">
    <property type="protein sequence ID" value="KAF7726467.1"/>
    <property type="molecule type" value="Genomic_DNA"/>
</dbReference>
<dbReference type="PANTHER" id="PTHR28200">
    <property type="entry name" value="DASH COMPLEX SUBUNIT ASK1"/>
    <property type="match status" value="1"/>
</dbReference>
<comment type="subcellular location">
    <subcellularLocation>
        <location evidence="3">Chromosome</location>
        <location evidence="3">Centromere</location>
        <location evidence="3">Kinetochore</location>
    </subcellularLocation>
    <subcellularLocation>
        <location evidence="2">Cytoplasm</location>
        <location evidence="2">Cytoskeleton</location>
        <location evidence="2">Spindle</location>
    </subcellularLocation>
    <subcellularLocation>
        <location evidence="1">Nucleus</location>
    </subcellularLocation>
</comment>
<feature type="region of interest" description="Disordered" evidence="16">
    <location>
        <begin position="206"/>
        <end position="252"/>
    </location>
</feature>
<dbReference type="GO" id="GO:0008608">
    <property type="term" value="P:attachment of spindle microtubules to kinetochore"/>
    <property type="evidence" value="ECO:0007669"/>
    <property type="project" value="InterPro"/>
</dbReference>
<evidence type="ECO:0000256" key="10">
    <source>
        <dbReference type="ARBA" id="ARBA00022776"/>
    </source>
</evidence>
<feature type="compositionally biased region" description="Low complexity" evidence="16">
    <location>
        <begin position="95"/>
        <end position="107"/>
    </location>
</feature>
<keyword evidence="10" id="KW-0498">Mitosis</keyword>
<keyword evidence="7" id="KW-0963">Cytoplasm</keyword>
<keyword evidence="15" id="KW-0137">Centromere</keyword>
<reference evidence="17" key="1">
    <citation type="submission" date="2020-01" db="EMBL/GenBank/DDBJ databases">
        <title>Genome Sequencing of Three Apophysomyces-Like Fungal Strains Confirms a Novel Fungal Genus in the Mucoromycota with divergent Burkholderia-like Endosymbiotic Bacteria.</title>
        <authorList>
            <person name="Stajich J.E."/>
            <person name="Macias A.M."/>
            <person name="Carter-House D."/>
            <person name="Lovett B."/>
            <person name="Kasson L.R."/>
            <person name="Berry K."/>
            <person name="Grigoriev I."/>
            <person name="Chang Y."/>
            <person name="Spatafora J."/>
            <person name="Kasson M.T."/>
        </authorList>
    </citation>
    <scope>NUCLEOTIDE SEQUENCE</scope>
    <source>
        <strain evidence="17">NRRL A-21654</strain>
    </source>
</reference>
<dbReference type="AlphaFoldDB" id="A0A8H7ENW6"/>
<dbReference type="InterPro" id="IPR013964">
    <property type="entry name" value="DASH_Ask1"/>
</dbReference>
<evidence type="ECO:0000256" key="14">
    <source>
        <dbReference type="ARBA" id="ARBA00023306"/>
    </source>
</evidence>
<keyword evidence="11" id="KW-0995">Kinetochore</keyword>
<evidence type="ECO:0000256" key="9">
    <source>
        <dbReference type="ARBA" id="ARBA00022701"/>
    </source>
</evidence>
<feature type="compositionally biased region" description="Low complexity" evidence="16">
    <location>
        <begin position="377"/>
        <end position="388"/>
    </location>
</feature>
<feature type="compositionally biased region" description="Basic and acidic residues" evidence="16">
    <location>
        <begin position="336"/>
        <end position="360"/>
    </location>
</feature>
<evidence type="ECO:0000256" key="5">
    <source>
        <dbReference type="ARBA" id="ARBA00014520"/>
    </source>
</evidence>
<dbReference type="GO" id="GO:0051301">
    <property type="term" value="P:cell division"/>
    <property type="evidence" value="ECO:0007669"/>
    <property type="project" value="UniProtKB-KW"/>
</dbReference>
<keyword evidence="18" id="KW-1185">Reference proteome</keyword>
<evidence type="ECO:0000313" key="18">
    <source>
        <dbReference type="Proteomes" id="UP000605846"/>
    </source>
</evidence>
<evidence type="ECO:0000256" key="16">
    <source>
        <dbReference type="SAM" id="MobiDB-lite"/>
    </source>
</evidence>
<comment type="caution">
    <text evidence="17">The sequence shown here is derived from an EMBL/GenBank/DDBJ whole genome shotgun (WGS) entry which is preliminary data.</text>
</comment>
<keyword evidence="12" id="KW-0206">Cytoskeleton</keyword>
<dbReference type="GO" id="GO:0042729">
    <property type="term" value="C:DASH complex"/>
    <property type="evidence" value="ECO:0007669"/>
    <property type="project" value="InterPro"/>
</dbReference>
<keyword evidence="6" id="KW-0158">Chromosome</keyword>
<dbReference type="PANTHER" id="PTHR28200:SF1">
    <property type="entry name" value="DASH COMPLEX SUBUNIT ASK1"/>
    <property type="match status" value="1"/>
</dbReference>
<dbReference type="GO" id="GO:0044732">
    <property type="term" value="C:mitotic spindle pole body"/>
    <property type="evidence" value="ECO:0007669"/>
    <property type="project" value="TreeGrafter"/>
</dbReference>
<dbReference type="GO" id="GO:0072686">
    <property type="term" value="C:mitotic spindle"/>
    <property type="evidence" value="ECO:0007669"/>
    <property type="project" value="InterPro"/>
</dbReference>
<evidence type="ECO:0000256" key="11">
    <source>
        <dbReference type="ARBA" id="ARBA00022838"/>
    </source>
</evidence>
<feature type="compositionally biased region" description="Polar residues" evidence="16">
    <location>
        <begin position="137"/>
        <end position="155"/>
    </location>
</feature>
<evidence type="ECO:0000256" key="13">
    <source>
        <dbReference type="ARBA" id="ARBA00023242"/>
    </source>
</evidence>
<evidence type="ECO:0000256" key="12">
    <source>
        <dbReference type="ARBA" id="ARBA00023212"/>
    </source>
</evidence>
<dbReference type="OrthoDB" id="5573898at2759"/>
<name>A0A8H7ENW6_9FUNG</name>
<sequence length="556" mass="62318">MSMTDEEADAELERLQQNITLSLQAIDQNFARCHQIVSERLLPIVDRLAEASQRVRNFNRMWLHYFAADGSSSTPVHNQLDIDDGTTNRPPFGDPISASSPSILSLRSHGRLRPTRPPFAASSSIAPTPRNVPYDPNDTSSTSSRLSPGISSVSVTEDDNSEATQRDHRGFALSPPRTLPFARTPAQLLRTPQREAARMLTEDLLWSAGGPSPSTQSSDSDRLPLEKKDSENMDRKESRKDKGKAKRTMSMEDAWTESNLDEDDEAGRAKFEKFARNRRLHLQQMGEHDELPSISPRHRSPMAQGPWVVDRILPSTPTMQRVLTTYNQDLRTLKRQRTEQDSDHHVSDRDIVSFKEKERLPSSQTPMAGGKEEVEQQRQGLQQQQQQRAVEEVQDMEEEEERRQARDDTTGLQSFEYDFAPLPEGGDTRDGEGDHASQPFSGTLLPQDPLRTPSEASHNLARMSPGMYSVASTSTMTMVRGITGQIPARFSLDYFAQAFRVPPGSTQLTAVYFLFADRPGQMLTKEDALALLPDYGHETISLLVGQYAGKGKKEIM</sequence>
<dbReference type="Proteomes" id="UP000605846">
    <property type="component" value="Unassembled WGS sequence"/>
</dbReference>
<gene>
    <name evidence="17" type="primary">ASK1</name>
    <name evidence="17" type="ORF">EC973_008702</name>
</gene>
<evidence type="ECO:0000256" key="1">
    <source>
        <dbReference type="ARBA" id="ARBA00004123"/>
    </source>
</evidence>
<evidence type="ECO:0000256" key="8">
    <source>
        <dbReference type="ARBA" id="ARBA00022618"/>
    </source>
</evidence>
<evidence type="ECO:0000256" key="4">
    <source>
        <dbReference type="ARBA" id="ARBA00010731"/>
    </source>
</evidence>
<keyword evidence="8" id="KW-0132">Cell division</keyword>
<keyword evidence="9" id="KW-0493">Microtubule</keyword>
<feature type="region of interest" description="Disordered" evidence="16">
    <location>
        <begin position="334"/>
        <end position="457"/>
    </location>
</feature>
<evidence type="ECO:0000256" key="7">
    <source>
        <dbReference type="ARBA" id="ARBA00022490"/>
    </source>
</evidence>
<keyword evidence="14" id="KW-0131">Cell cycle</keyword>
<evidence type="ECO:0000256" key="2">
    <source>
        <dbReference type="ARBA" id="ARBA00004186"/>
    </source>
</evidence>